<protein>
    <submittedName>
        <fullName evidence="1">Uncharacterized protein</fullName>
    </submittedName>
</protein>
<dbReference type="Proteomes" id="UP000699462">
    <property type="component" value="Unassembled WGS sequence"/>
</dbReference>
<evidence type="ECO:0000313" key="2">
    <source>
        <dbReference type="Proteomes" id="UP000699462"/>
    </source>
</evidence>
<name>A0A8T0D758_9TREM</name>
<accession>A0A8T0D758</accession>
<gene>
    <name evidence="1" type="ORF">P879_11382</name>
</gene>
<proteinExistence type="predicted"/>
<organism evidence="1 2">
    <name type="scientific">Paragonimus westermani</name>
    <dbReference type="NCBI Taxonomy" id="34504"/>
    <lineage>
        <taxon>Eukaryota</taxon>
        <taxon>Metazoa</taxon>
        <taxon>Spiralia</taxon>
        <taxon>Lophotrochozoa</taxon>
        <taxon>Platyhelminthes</taxon>
        <taxon>Trematoda</taxon>
        <taxon>Digenea</taxon>
        <taxon>Plagiorchiida</taxon>
        <taxon>Troglotremata</taxon>
        <taxon>Troglotrematidae</taxon>
        <taxon>Paragonimus</taxon>
    </lineage>
</organism>
<dbReference type="AlphaFoldDB" id="A0A8T0D758"/>
<keyword evidence="2" id="KW-1185">Reference proteome</keyword>
<evidence type="ECO:0000313" key="1">
    <source>
        <dbReference type="EMBL" id="KAF8563663.1"/>
    </source>
</evidence>
<sequence length="35" mass="4101">MCSEYTSRTVSAVTRLWNFVPSCESFSWRREPVTS</sequence>
<reference evidence="1 2" key="1">
    <citation type="submission" date="2019-07" db="EMBL/GenBank/DDBJ databases">
        <title>Annotation for the trematode Paragonimus westermani.</title>
        <authorList>
            <person name="Choi Y.-J."/>
        </authorList>
    </citation>
    <scope>NUCLEOTIDE SEQUENCE [LARGE SCALE GENOMIC DNA]</scope>
    <source>
        <strain evidence="1">180907_Pwestermani</strain>
    </source>
</reference>
<dbReference type="EMBL" id="JTDF01011134">
    <property type="protein sequence ID" value="KAF8563663.1"/>
    <property type="molecule type" value="Genomic_DNA"/>
</dbReference>
<comment type="caution">
    <text evidence="1">The sequence shown here is derived from an EMBL/GenBank/DDBJ whole genome shotgun (WGS) entry which is preliminary data.</text>
</comment>